<comment type="caution">
    <text evidence="2">The sequence shown here is derived from an EMBL/GenBank/DDBJ whole genome shotgun (WGS) entry which is preliminary data.</text>
</comment>
<feature type="signal peptide" evidence="1">
    <location>
        <begin position="1"/>
        <end position="22"/>
    </location>
</feature>
<keyword evidence="1" id="KW-0732">Signal</keyword>
<feature type="chain" id="PRO_5047035750" description="Lipoprotein" evidence="1">
    <location>
        <begin position="23"/>
        <end position="156"/>
    </location>
</feature>
<gene>
    <name evidence="2" type="ORF">SAMN05421679_102194</name>
</gene>
<dbReference type="Proteomes" id="UP001158050">
    <property type="component" value="Unassembled WGS sequence"/>
</dbReference>
<evidence type="ECO:0008006" key="4">
    <source>
        <dbReference type="Google" id="ProtNLM"/>
    </source>
</evidence>
<keyword evidence="3" id="KW-1185">Reference proteome</keyword>
<reference evidence="2 3" key="1">
    <citation type="submission" date="2017-05" db="EMBL/GenBank/DDBJ databases">
        <authorList>
            <person name="Varghese N."/>
            <person name="Submissions S."/>
        </authorList>
    </citation>
    <scope>NUCLEOTIDE SEQUENCE [LARGE SCALE GENOMIC DNA]</scope>
    <source>
        <strain evidence="2 3">DSM 18015</strain>
    </source>
</reference>
<protein>
    <recommendedName>
        <fullName evidence="4">Lipoprotein</fullName>
    </recommendedName>
</protein>
<evidence type="ECO:0000313" key="2">
    <source>
        <dbReference type="EMBL" id="SMP90144.1"/>
    </source>
</evidence>
<sequence length="156" mass="18489">MKLLKHILLFFCLIGLSSCVNRYNNMPAKNNTQARQTFAKSFAENFFSKCGKKDYSEITGFNMDVNMKNYFSQERNKTVCESFEKKYGKVEIGSLYAAKTNVYPSDFYDLFVFNVKTEKNDSVKYLRVGMTRDKDYINTFYLSKTPYNKWYKRKKK</sequence>
<proteinExistence type="predicted"/>
<name>A0ABY1QZV2_9FLAO</name>
<organism evidence="2 3">
    <name type="scientific">Epilithonimonas pallida</name>
    <dbReference type="NCBI Taxonomy" id="373671"/>
    <lineage>
        <taxon>Bacteria</taxon>
        <taxon>Pseudomonadati</taxon>
        <taxon>Bacteroidota</taxon>
        <taxon>Flavobacteriia</taxon>
        <taxon>Flavobacteriales</taxon>
        <taxon>Weeksellaceae</taxon>
        <taxon>Chryseobacterium group</taxon>
        <taxon>Epilithonimonas</taxon>
    </lineage>
</organism>
<accession>A0ABY1QZV2</accession>
<dbReference type="PROSITE" id="PS51257">
    <property type="entry name" value="PROKAR_LIPOPROTEIN"/>
    <property type="match status" value="1"/>
</dbReference>
<evidence type="ECO:0000256" key="1">
    <source>
        <dbReference type="SAM" id="SignalP"/>
    </source>
</evidence>
<dbReference type="EMBL" id="FXUO01000002">
    <property type="protein sequence ID" value="SMP90144.1"/>
    <property type="molecule type" value="Genomic_DNA"/>
</dbReference>
<evidence type="ECO:0000313" key="3">
    <source>
        <dbReference type="Proteomes" id="UP001158050"/>
    </source>
</evidence>